<dbReference type="GO" id="GO:0016020">
    <property type="term" value="C:membrane"/>
    <property type="evidence" value="ECO:0007669"/>
    <property type="project" value="UniProtKB-SubCell"/>
</dbReference>
<dbReference type="OrthoDB" id="5963193at2759"/>
<gene>
    <name evidence="8" type="ORF">KFE25_008569</name>
    <name evidence="7" type="ORF">PLUT1463_LOCUS8497</name>
</gene>
<keyword evidence="5 6" id="KW-0472">Membrane</keyword>
<evidence type="ECO:0000313" key="7">
    <source>
        <dbReference type="EMBL" id="CAD8274181.1"/>
    </source>
</evidence>
<protein>
    <recommendedName>
        <fullName evidence="10">Serine incorporator</fullName>
    </recommendedName>
</protein>
<dbReference type="OMA" id="KSPQWWD"/>
<keyword evidence="3 6" id="KW-0812">Transmembrane</keyword>
<reference evidence="7" key="1">
    <citation type="submission" date="2021-01" db="EMBL/GenBank/DDBJ databases">
        <authorList>
            <person name="Corre E."/>
            <person name="Pelletier E."/>
            <person name="Niang G."/>
            <person name="Scheremetjew M."/>
            <person name="Finn R."/>
            <person name="Kale V."/>
            <person name="Holt S."/>
            <person name="Cochrane G."/>
            <person name="Meng A."/>
            <person name="Brown T."/>
            <person name="Cohen L."/>
        </authorList>
    </citation>
    <scope>NUCLEOTIDE SEQUENCE</scope>
    <source>
        <strain evidence="7">RCC1537</strain>
    </source>
</reference>
<evidence type="ECO:0000256" key="6">
    <source>
        <dbReference type="SAM" id="Phobius"/>
    </source>
</evidence>
<evidence type="ECO:0000256" key="3">
    <source>
        <dbReference type="ARBA" id="ARBA00022692"/>
    </source>
</evidence>
<keyword evidence="4 6" id="KW-1133">Transmembrane helix</keyword>
<name>A0A7R9YLD3_DIALT</name>
<feature type="transmembrane region" description="Helical" evidence="6">
    <location>
        <begin position="210"/>
        <end position="233"/>
    </location>
</feature>
<feature type="transmembrane region" description="Helical" evidence="6">
    <location>
        <begin position="169"/>
        <end position="189"/>
    </location>
</feature>
<feature type="transmembrane region" description="Helical" evidence="6">
    <location>
        <begin position="139"/>
        <end position="157"/>
    </location>
</feature>
<evidence type="ECO:0000313" key="8">
    <source>
        <dbReference type="EMBL" id="KAG8470148.1"/>
    </source>
</evidence>
<dbReference type="AlphaFoldDB" id="A0A7R9YLD3"/>
<feature type="transmembrane region" description="Helical" evidence="6">
    <location>
        <begin position="419"/>
        <end position="443"/>
    </location>
</feature>
<reference evidence="8" key="2">
    <citation type="submission" date="2021-05" db="EMBL/GenBank/DDBJ databases">
        <title>The genome of the haptophyte Pavlova lutheri (Diacronema luteri, Pavlovales) - a model for lipid biosynthesis in eukaryotic algae.</title>
        <authorList>
            <person name="Hulatt C.J."/>
            <person name="Posewitz M.C."/>
        </authorList>
    </citation>
    <scope>NUCLEOTIDE SEQUENCE</scope>
    <source>
        <strain evidence="8">NIVA-4/92</strain>
    </source>
</reference>
<organism evidence="7">
    <name type="scientific">Diacronema lutheri</name>
    <name type="common">Unicellular marine alga</name>
    <name type="synonym">Monochrysis lutheri</name>
    <dbReference type="NCBI Taxonomy" id="2081491"/>
    <lineage>
        <taxon>Eukaryota</taxon>
        <taxon>Haptista</taxon>
        <taxon>Haptophyta</taxon>
        <taxon>Pavlovophyceae</taxon>
        <taxon>Pavlovales</taxon>
        <taxon>Pavlovaceae</taxon>
        <taxon>Diacronema</taxon>
    </lineage>
</organism>
<evidence type="ECO:0000313" key="9">
    <source>
        <dbReference type="Proteomes" id="UP000751190"/>
    </source>
</evidence>
<feature type="transmembrane region" description="Helical" evidence="6">
    <location>
        <begin position="239"/>
        <end position="260"/>
    </location>
</feature>
<feature type="transmembrane region" description="Helical" evidence="6">
    <location>
        <begin position="107"/>
        <end position="127"/>
    </location>
</feature>
<accession>A0A7R9YLD3</accession>
<feature type="transmembrane region" description="Helical" evidence="6">
    <location>
        <begin position="379"/>
        <end position="399"/>
    </location>
</feature>
<sequence length="449" mass="46733">MGALVSTVMGASSLAECFAMRGLLGVAGTLFGSCFGTCCASIACSACGMACKGSSQGARVGYLILVVLGVVLSLVLRFQLAPSMLGWQGTKLAEECDSATCAGNEAVYRVSGSMCAFFLALAALCACPGGIGASLHRGYWAVKLFALSTLGTAAFWVPNAVFDAFASVSRVASILFVLYQGLLLIDFAYGWNARWVSLDEEADVFQWRAGILAVCVGLYACCFTAIGFMYSLYTAAGCGFSTAIITVTLLSILLFTLVGVSPLSPHGALLPSAVIAADCVYLCYAALASSPLEQCNPFASAHGGGQESMHLIVGLLMAGVSIAWKANSAATSLSAEQQPASTLLPLSASSAAATSEVMPVVDAAGAEDDASAPLEGDAVFFHLMMAVSCMYFGTLLTDWGTASPEHGDISQYDVGWASAWLKVGTQWSIILMYSWTLVAPYVFPDREFA</sequence>
<comment type="similarity">
    <text evidence="2">Belongs to the TDE1 family.</text>
</comment>
<evidence type="ECO:0000256" key="2">
    <source>
        <dbReference type="ARBA" id="ARBA00006665"/>
    </source>
</evidence>
<evidence type="ECO:0000256" key="4">
    <source>
        <dbReference type="ARBA" id="ARBA00022989"/>
    </source>
</evidence>
<feature type="transmembrane region" description="Helical" evidence="6">
    <location>
        <begin position="267"/>
        <end position="288"/>
    </location>
</feature>
<dbReference type="PANTHER" id="PTHR10383">
    <property type="entry name" value="SERINE INCORPORATOR"/>
    <property type="match status" value="1"/>
</dbReference>
<dbReference type="EMBL" id="HBEB01013177">
    <property type="protein sequence ID" value="CAD8274181.1"/>
    <property type="molecule type" value="Transcribed_RNA"/>
</dbReference>
<evidence type="ECO:0008006" key="10">
    <source>
        <dbReference type="Google" id="ProtNLM"/>
    </source>
</evidence>
<keyword evidence="9" id="KW-1185">Reference proteome</keyword>
<dbReference type="Proteomes" id="UP000751190">
    <property type="component" value="Unassembled WGS sequence"/>
</dbReference>
<feature type="transmembrane region" description="Helical" evidence="6">
    <location>
        <begin position="25"/>
        <end position="48"/>
    </location>
</feature>
<dbReference type="Pfam" id="PF03348">
    <property type="entry name" value="Serinc"/>
    <property type="match status" value="1"/>
</dbReference>
<evidence type="ECO:0000256" key="5">
    <source>
        <dbReference type="ARBA" id="ARBA00023136"/>
    </source>
</evidence>
<dbReference type="InterPro" id="IPR005016">
    <property type="entry name" value="TDE1/TMS"/>
</dbReference>
<evidence type="ECO:0000256" key="1">
    <source>
        <dbReference type="ARBA" id="ARBA00004141"/>
    </source>
</evidence>
<feature type="transmembrane region" description="Helical" evidence="6">
    <location>
        <begin position="60"/>
        <end position="80"/>
    </location>
</feature>
<proteinExistence type="inferred from homology"/>
<comment type="subcellular location">
    <subcellularLocation>
        <location evidence="1">Membrane</location>
        <topology evidence="1">Multi-pass membrane protein</topology>
    </subcellularLocation>
</comment>
<dbReference type="EMBL" id="JAGTXO010000001">
    <property type="protein sequence ID" value="KAG8470148.1"/>
    <property type="molecule type" value="Genomic_DNA"/>
</dbReference>
<dbReference type="PANTHER" id="PTHR10383:SF9">
    <property type="entry name" value="SERINE INCORPORATOR, ISOFORM F"/>
    <property type="match status" value="1"/>
</dbReference>
<feature type="transmembrane region" description="Helical" evidence="6">
    <location>
        <begin position="308"/>
        <end position="324"/>
    </location>
</feature>